<evidence type="ECO:0000256" key="3">
    <source>
        <dbReference type="ARBA" id="ARBA00022643"/>
    </source>
</evidence>
<feature type="domain" description="Flavodoxin-like" evidence="4">
    <location>
        <begin position="4"/>
        <end position="146"/>
    </location>
</feature>
<dbReference type="PANTHER" id="PTHR19384:SF128">
    <property type="entry name" value="NADPH OXIDOREDUCTASE A"/>
    <property type="match status" value="1"/>
</dbReference>
<dbReference type="AlphaFoldDB" id="A0A160T9C9"/>
<evidence type="ECO:0000256" key="1">
    <source>
        <dbReference type="ARBA" id="ARBA00001917"/>
    </source>
</evidence>
<dbReference type="GO" id="GO:0050660">
    <property type="term" value="F:flavin adenine dinucleotide binding"/>
    <property type="evidence" value="ECO:0007669"/>
    <property type="project" value="TreeGrafter"/>
</dbReference>
<accession>A0A160T9C9</accession>
<dbReference type="GO" id="GO:0005829">
    <property type="term" value="C:cytosol"/>
    <property type="evidence" value="ECO:0007669"/>
    <property type="project" value="TreeGrafter"/>
</dbReference>
<gene>
    <name evidence="5" type="ORF">MGWOODY_Tha912</name>
</gene>
<proteinExistence type="predicted"/>
<sequence length="151" mass="16061">MANIYLPVGSVTGTATAVANVLAETLNAAGHSALVDANASVAALNAQSWDAVLVVTSTTGQGDIPANLRPFYVQLDEQFPLQNGRPFGVVSLGDSSYDRTFCNAGALLEERFFELQGKAPIPRVTIDATETSTPDDDALFWLKEWMEVALA</sequence>
<evidence type="ECO:0000256" key="2">
    <source>
        <dbReference type="ARBA" id="ARBA00022630"/>
    </source>
</evidence>
<dbReference type="PANTHER" id="PTHR19384">
    <property type="entry name" value="NITRIC OXIDE SYNTHASE-RELATED"/>
    <property type="match status" value="1"/>
</dbReference>
<dbReference type="Pfam" id="PF00258">
    <property type="entry name" value="Flavodoxin_1"/>
    <property type="match status" value="1"/>
</dbReference>
<comment type="cofactor">
    <cofactor evidence="1">
        <name>FMN</name>
        <dbReference type="ChEBI" id="CHEBI:58210"/>
    </cofactor>
</comment>
<dbReference type="PROSITE" id="PS50902">
    <property type="entry name" value="FLAVODOXIN_LIKE"/>
    <property type="match status" value="1"/>
</dbReference>
<dbReference type="GO" id="GO:0010181">
    <property type="term" value="F:FMN binding"/>
    <property type="evidence" value="ECO:0007669"/>
    <property type="project" value="InterPro"/>
</dbReference>
<keyword evidence="3" id="KW-0288">FMN</keyword>
<dbReference type="GO" id="GO:0016491">
    <property type="term" value="F:oxidoreductase activity"/>
    <property type="evidence" value="ECO:0007669"/>
    <property type="project" value="TreeGrafter"/>
</dbReference>
<reference evidence="5" key="1">
    <citation type="submission" date="2015-10" db="EMBL/GenBank/DDBJ databases">
        <authorList>
            <person name="Gilbert D.G."/>
        </authorList>
    </citation>
    <scope>NUCLEOTIDE SEQUENCE</scope>
</reference>
<dbReference type="InterPro" id="IPR029039">
    <property type="entry name" value="Flavoprotein-like_sf"/>
</dbReference>
<dbReference type="EMBL" id="CZQC01000005">
    <property type="protein sequence ID" value="CUS40221.1"/>
    <property type="molecule type" value="Genomic_DNA"/>
</dbReference>
<organism evidence="5">
    <name type="scientific">hydrothermal vent metagenome</name>
    <dbReference type="NCBI Taxonomy" id="652676"/>
    <lineage>
        <taxon>unclassified sequences</taxon>
        <taxon>metagenomes</taxon>
        <taxon>ecological metagenomes</taxon>
    </lineage>
</organism>
<dbReference type="Gene3D" id="3.40.50.360">
    <property type="match status" value="1"/>
</dbReference>
<dbReference type="SUPFAM" id="SSF52218">
    <property type="entry name" value="Flavoproteins"/>
    <property type="match status" value="1"/>
</dbReference>
<evidence type="ECO:0000313" key="5">
    <source>
        <dbReference type="EMBL" id="CUS40221.1"/>
    </source>
</evidence>
<evidence type="ECO:0000259" key="4">
    <source>
        <dbReference type="PROSITE" id="PS50902"/>
    </source>
</evidence>
<protein>
    <submittedName>
        <fullName evidence="5">Hypothetical flavoprotein YqcA (Clustered with tRNA pseudouridine synthase C)</fullName>
    </submittedName>
</protein>
<keyword evidence="2" id="KW-0285">Flavoprotein</keyword>
<name>A0A160T9C9_9ZZZZ</name>
<dbReference type="InterPro" id="IPR008254">
    <property type="entry name" value="Flavodoxin/NO_synth"/>
</dbReference>